<keyword evidence="5" id="KW-0539">Nucleus</keyword>
<evidence type="ECO:0000256" key="6">
    <source>
        <dbReference type="SAM" id="MobiDB-lite"/>
    </source>
</evidence>
<evidence type="ECO:0000256" key="5">
    <source>
        <dbReference type="ARBA" id="ARBA00023242"/>
    </source>
</evidence>
<dbReference type="EMBL" id="JAFCMP010000113">
    <property type="protein sequence ID" value="KAG5186167.1"/>
    <property type="molecule type" value="Genomic_DNA"/>
</dbReference>
<reference evidence="10" key="1">
    <citation type="submission" date="2021-02" db="EMBL/GenBank/DDBJ databases">
        <title>First Annotated Genome of the Yellow-green Alga Tribonema minus.</title>
        <authorList>
            <person name="Mahan K.M."/>
        </authorList>
    </citation>
    <scope>NUCLEOTIDE SEQUENCE</scope>
    <source>
        <strain evidence="10">UTEX B ZZ1240</strain>
    </source>
</reference>
<feature type="compositionally biased region" description="Gly residues" evidence="6">
    <location>
        <begin position="719"/>
        <end position="747"/>
    </location>
</feature>
<dbReference type="Gene3D" id="2.130.10.10">
    <property type="entry name" value="YVTN repeat-like/Quinoprotein amine dehydrogenase"/>
    <property type="match status" value="1"/>
</dbReference>
<evidence type="ECO:0000259" key="7">
    <source>
        <dbReference type="Pfam" id="PF08159"/>
    </source>
</evidence>
<evidence type="ECO:0000256" key="1">
    <source>
        <dbReference type="ARBA" id="ARBA00004604"/>
    </source>
</evidence>
<sequence>MCSNGGGGAAVHRNYARGLGPASWCSSPVEIYNLSSGKTLPQWLNDKQKRALSKDDGYRRRIELLQDFEFPTASQTIKMSPDGQFVIVTGTYPPQVKVYEVAELSMKFERHLDAECVAMEVLSAGFEKLVFLQADRTLAFHAAYGMHHAVRIPRFGRDLAYQQAACDLIVGGAGPELYRLNLDEGRYRAPLTLPGDGGTNKLALSSVHQLLGAGTDDGWVHMFDTRAGGRGKAPVASLHLGGGGAETEVTALAFAPDGLTLGVGTSAAQCLLYDLRSSDPLLTKDHQYGLPVTDVKFHSGGGAGGGGARGGAVLSSDAKIVKAWDCADGAVLANVEAPANVNGVCVAHDARGDSGLLMLAGEQARVMAYYIPTLGPAPRWCSFLDSLTEELEEGDAATVYDDYKFVTRDEVEALGIASLVGTPLLRGYMHGFFMAAQLHNRLRAVSEPFAYEAYRRAKLRERVEEKRKSRIALRRALPAVNRPLAEKLLAKRGGAAAAADADAVAASNPLGDDRFAQMFQSRDFEVDDTSAEFLRHHPSGAPGGGRGRRGGARESDSDDLDSGAEDAALLGDRFTRVGADDDDSDGGGFSDSGDDDGDDMEMPRRDASAAAARRSLGGGGGTATPKAKAAGAKRPKTAPATRAKPKFFELNEGEDTSAVLALGGERDRAQARERAQQRSLPLEDRLREMTQEERRVGRDKVVKTSAGLVREFTFTPKSGRGGRGGGGHSSGGGGGRSGGGGGRGGGRQQQRSGSAGKRKRG</sequence>
<organism evidence="10 11">
    <name type="scientific">Tribonema minus</name>
    <dbReference type="NCBI Taxonomy" id="303371"/>
    <lineage>
        <taxon>Eukaryota</taxon>
        <taxon>Sar</taxon>
        <taxon>Stramenopiles</taxon>
        <taxon>Ochrophyta</taxon>
        <taxon>PX clade</taxon>
        <taxon>Xanthophyceae</taxon>
        <taxon>Tribonematales</taxon>
        <taxon>Tribonemataceae</taxon>
        <taxon>Tribonema</taxon>
    </lineage>
</organism>
<dbReference type="GO" id="GO:0030686">
    <property type="term" value="C:90S preribosome"/>
    <property type="evidence" value="ECO:0007669"/>
    <property type="project" value="TreeGrafter"/>
</dbReference>
<comment type="similarity">
    <text evidence="2">Belongs to the WD repeat NOL10/ENP2 family.</text>
</comment>
<dbReference type="PANTHER" id="PTHR14927:SF0">
    <property type="entry name" value="NUCLEOLAR PROTEIN 10"/>
    <property type="match status" value="1"/>
</dbReference>
<gene>
    <name evidence="10" type="ORF">JKP88DRAFT_269626</name>
</gene>
<feature type="domain" description="Nucleolar protein 10-like second" evidence="8">
    <location>
        <begin position="399"/>
        <end position="446"/>
    </location>
</feature>
<dbReference type="Pfam" id="PF23098">
    <property type="entry name" value="Beta-prop_NOL10_N"/>
    <property type="match status" value="1"/>
</dbReference>
<dbReference type="InterPro" id="IPR040382">
    <property type="entry name" value="NOL10/Enp2"/>
</dbReference>
<dbReference type="SUPFAM" id="SSF50978">
    <property type="entry name" value="WD40 repeat-like"/>
    <property type="match status" value="1"/>
</dbReference>
<protein>
    <submittedName>
        <fullName evidence="10">WD40-repeat-containing domain protein</fullName>
    </submittedName>
</protein>
<dbReference type="OrthoDB" id="273340at2759"/>
<keyword evidence="4" id="KW-0677">Repeat</keyword>
<keyword evidence="3" id="KW-0853">WD repeat</keyword>
<dbReference type="InterPro" id="IPR056550">
    <property type="entry name" value="NOL10_2nd"/>
</dbReference>
<evidence type="ECO:0000313" key="11">
    <source>
        <dbReference type="Proteomes" id="UP000664859"/>
    </source>
</evidence>
<evidence type="ECO:0000256" key="4">
    <source>
        <dbReference type="ARBA" id="ARBA00022737"/>
    </source>
</evidence>
<dbReference type="InterPro" id="IPR036322">
    <property type="entry name" value="WD40_repeat_dom_sf"/>
</dbReference>
<dbReference type="AlphaFoldDB" id="A0A835Z278"/>
<feature type="region of interest" description="Disordered" evidence="6">
    <location>
        <begin position="534"/>
        <end position="761"/>
    </location>
</feature>
<proteinExistence type="inferred from homology"/>
<dbReference type="Proteomes" id="UP000664859">
    <property type="component" value="Unassembled WGS sequence"/>
</dbReference>
<dbReference type="Pfam" id="PF23097">
    <property type="entry name" value="NOL10_2nd"/>
    <property type="match status" value="1"/>
</dbReference>
<name>A0A835Z278_9STRA</name>
<evidence type="ECO:0000259" key="9">
    <source>
        <dbReference type="Pfam" id="PF23098"/>
    </source>
</evidence>
<feature type="domain" description="Nucleolar protein 10-like N-terminal" evidence="9">
    <location>
        <begin position="29"/>
        <end position="397"/>
    </location>
</feature>
<evidence type="ECO:0000259" key="8">
    <source>
        <dbReference type="Pfam" id="PF23097"/>
    </source>
</evidence>
<accession>A0A835Z278</accession>
<comment type="caution">
    <text evidence="10">The sequence shown here is derived from an EMBL/GenBank/DDBJ whole genome shotgun (WGS) entry which is preliminary data.</text>
</comment>
<dbReference type="InterPro" id="IPR012580">
    <property type="entry name" value="NUC153"/>
</dbReference>
<evidence type="ECO:0000256" key="2">
    <source>
        <dbReference type="ARBA" id="ARBA00005264"/>
    </source>
</evidence>
<keyword evidence="11" id="KW-1185">Reference proteome</keyword>
<feature type="domain" description="NUC153" evidence="7">
    <location>
        <begin position="512"/>
        <end position="539"/>
    </location>
</feature>
<dbReference type="InterPro" id="IPR056551">
    <property type="entry name" value="Beta-prop_NOL10_N"/>
</dbReference>
<evidence type="ECO:0000313" key="10">
    <source>
        <dbReference type="EMBL" id="KAG5186167.1"/>
    </source>
</evidence>
<dbReference type="Pfam" id="PF08159">
    <property type="entry name" value="NUC153"/>
    <property type="match status" value="1"/>
</dbReference>
<dbReference type="InterPro" id="IPR015943">
    <property type="entry name" value="WD40/YVTN_repeat-like_dom_sf"/>
</dbReference>
<evidence type="ECO:0000256" key="3">
    <source>
        <dbReference type="ARBA" id="ARBA00022574"/>
    </source>
</evidence>
<dbReference type="PANTHER" id="PTHR14927">
    <property type="entry name" value="NUCLEOLAR PROTEIN 10"/>
    <property type="match status" value="1"/>
</dbReference>
<dbReference type="GO" id="GO:0032040">
    <property type="term" value="C:small-subunit processome"/>
    <property type="evidence" value="ECO:0007669"/>
    <property type="project" value="TreeGrafter"/>
</dbReference>
<dbReference type="GO" id="GO:0000462">
    <property type="term" value="P:maturation of SSU-rRNA from tricistronic rRNA transcript (SSU-rRNA, 5.8S rRNA, LSU-rRNA)"/>
    <property type="evidence" value="ECO:0007669"/>
    <property type="project" value="TreeGrafter"/>
</dbReference>
<feature type="compositionally biased region" description="Basic and acidic residues" evidence="6">
    <location>
        <begin position="664"/>
        <end position="702"/>
    </location>
</feature>
<comment type="subcellular location">
    <subcellularLocation>
        <location evidence="1">Nucleus</location>
        <location evidence="1">Nucleolus</location>
    </subcellularLocation>
</comment>